<name>E4LAK0_9FIRM</name>
<sequence length="351" mass="38082">MLFSSLRIGDLIAKVPIIQGGMGIGVSLSKLAGAVAKAGGIGVVSAAQPGFKDPDFKRHTYDANIKALSYHIEKAKEISDNGIIGVNIMCRGQHYEDYVKCAVQSGADIIFSGAGLPKNLPESVKGTNTKIAPIIGSSKAAAVLLKLWERHHNRTADLVVIEGPKAGGHLGYNREDIAIYEHKSYDEEIIKILEIVKTFENKFNKKIPVVFGGGIFDKSDINHCISLGLSGVQMATRFVATEECDASREFKEAYIKAKKEDIGLVHSPVHMPGRAIINPYVKKILRGKEIVRSCFRCLTGCSPQTTPYCITMALVRAVTGDVNNGLIFCGANAWKIKEITTVPKLISELTE</sequence>
<dbReference type="Gene3D" id="3.20.20.70">
    <property type="entry name" value="Aldolase class I"/>
    <property type="match status" value="1"/>
</dbReference>
<accession>E4LAK0</accession>
<evidence type="ECO:0000256" key="3">
    <source>
        <dbReference type="ARBA" id="ARBA00022630"/>
    </source>
</evidence>
<evidence type="ECO:0000256" key="2">
    <source>
        <dbReference type="ARBA" id="ARBA00013457"/>
    </source>
</evidence>
<gene>
    <name evidence="6" type="ORF">HMPREF9220_0265</name>
</gene>
<dbReference type="InterPro" id="IPR004136">
    <property type="entry name" value="NMO"/>
</dbReference>
<comment type="function">
    <text evidence="1">Nitronate monooxygenase that uses molecular oxygen to catalyze the oxidative denitrification of alkyl nitronates. Acts on propionate 3-nitronate (P3N), the presumed physiological substrate. Probably functions in the detoxification of P3N, a metabolic poison produced by plants and fungi as a defense mechanism.</text>
</comment>
<dbReference type="AlphaFoldDB" id="E4LAK0"/>
<dbReference type="Proteomes" id="UP000004594">
    <property type="component" value="Unassembled WGS sequence"/>
</dbReference>
<organism evidence="6 7">
    <name type="scientific">Dialister micraerophilus UPII 345-E</name>
    <dbReference type="NCBI Taxonomy" id="910314"/>
    <lineage>
        <taxon>Bacteria</taxon>
        <taxon>Bacillati</taxon>
        <taxon>Bacillota</taxon>
        <taxon>Negativicutes</taxon>
        <taxon>Veillonellales</taxon>
        <taxon>Veillonellaceae</taxon>
        <taxon>Dialister</taxon>
    </lineage>
</organism>
<keyword evidence="6" id="KW-0223">Dioxygenase</keyword>
<dbReference type="RefSeq" id="WP_007555219.1">
    <property type="nucleotide sequence ID" value="NZ_AENT01000030.1"/>
</dbReference>
<proteinExistence type="predicted"/>
<dbReference type="eggNOG" id="COG2070">
    <property type="taxonomic scope" value="Bacteria"/>
</dbReference>
<evidence type="ECO:0000256" key="4">
    <source>
        <dbReference type="ARBA" id="ARBA00022643"/>
    </source>
</evidence>
<reference evidence="6 7" key="1">
    <citation type="submission" date="2010-11" db="EMBL/GenBank/DDBJ databases">
        <authorList>
            <person name="Durkin A.S."/>
            <person name="Madupu R."/>
            <person name="Torralba M."/>
            <person name="Gillis M."/>
            <person name="Methe B."/>
            <person name="Sutton G."/>
            <person name="Nelson K.E."/>
        </authorList>
    </citation>
    <scope>NUCLEOTIDE SEQUENCE [LARGE SCALE GENOMIC DNA]</scope>
    <source>
        <strain evidence="6 7">UPII 345-E</strain>
    </source>
</reference>
<keyword evidence="5" id="KW-0560">Oxidoreductase</keyword>
<keyword evidence="4" id="KW-0288">FMN</keyword>
<dbReference type="InterPro" id="IPR013785">
    <property type="entry name" value="Aldolase_TIM"/>
</dbReference>
<evidence type="ECO:0000256" key="5">
    <source>
        <dbReference type="ARBA" id="ARBA00023002"/>
    </source>
</evidence>
<evidence type="ECO:0000313" key="6">
    <source>
        <dbReference type="EMBL" id="EFR42171.1"/>
    </source>
</evidence>
<evidence type="ECO:0000256" key="1">
    <source>
        <dbReference type="ARBA" id="ARBA00003535"/>
    </source>
</evidence>
<dbReference type="GO" id="GO:0018580">
    <property type="term" value="F:nitronate monooxygenase activity"/>
    <property type="evidence" value="ECO:0007669"/>
    <property type="project" value="InterPro"/>
</dbReference>
<keyword evidence="3" id="KW-0285">Flavoprotein</keyword>
<dbReference type="OrthoDB" id="9778912at2"/>
<dbReference type="CDD" id="cd04730">
    <property type="entry name" value="NPD_like"/>
    <property type="match status" value="1"/>
</dbReference>
<comment type="caution">
    <text evidence="6">The sequence shown here is derived from an EMBL/GenBank/DDBJ whole genome shotgun (WGS) entry which is preliminary data.</text>
</comment>
<protein>
    <recommendedName>
        <fullName evidence="2">Probable nitronate monooxygenase</fullName>
    </recommendedName>
</protein>
<dbReference type="Pfam" id="PF03060">
    <property type="entry name" value="NMO"/>
    <property type="match status" value="1"/>
</dbReference>
<dbReference type="EMBL" id="AENT01000030">
    <property type="protein sequence ID" value="EFR42171.1"/>
    <property type="molecule type" value="Genomic_DNA"/>
</dbReference>
<dbReference type="SUPFAM" id="SSF51412">
    <property type="entry name" value="Inosine monophosphate dehydrogenase (IMPDH)"/>
    <property type="match status" value="1"/>
</dbReference>
<dbReference type="PANTHER" id="PTHR32332:SF18">
    <property type="entry name" value="2-NITROPROPANE DIOXYGENASE"/>
    <property type="match status" value="1"/>
</dbReference>
<dbReference type="GO" id="GO:0051213">
    <property type="term" value="F:dioxygenase activity"/>
    <property type="evidence" value="ECO:0007669"/>
    <property type="project" value="UniProtKB-KW"/>
</dbReference>
<evidence type="ECO:0000313" key="7">
    <source>
        <dbReference type="Proteomes" id="UP000004594"/>
    </source>
</evidence>
<dbReference type="PANTHER" id="PTHR32332">
    <property type="entry name" value="2-NITROPROPANE DIOXYGENASE"/>
    <property type="match status" value="1"/>
</dbReference>